<protein>
    <submittedName>
        <fullName evidence="2">Uncharacterized protein</fullName>
    </submittedName>
</protein>
<organism evidence="2 4">
    <name type="scientific">Pleurotus eryngii</name>
    <name type="common">Boletus of the steppes</name>
    <dbReference type="NCBI Taxonomy" id="5323"/>
    <lineage>
        <taxon>Eukaryota</taxon>
        <taxon>Fungi</taxon>
        <taxon>Dikarya</taxon>
        <taxon>Basidiomycota</taxon>
        <taxon>Agaricomycotina</taxon>
        <taxon>Agaricomycetes</taxon>
        <taxon>Agaricomycetidae</taxon>
        <taxon>Agaricales</taxon>
        <taxon>Pleurotineae</taxon>
        <taxon>Pleurotaceae</taxon>
        <taxon>Pleurotus</taxon>
    </lineage>
</organism>
<evidence type="ECO:0000256" key="1">
    <source>
        <dbReference type="SAM" id="MobiDB-lite"/>
    </source>
</evidence>
<dbReference type="EMBL" id="MU154758">
    <property type="protein sequence ID" value="KAF9487660.1"/>
    <property type="molecule type" value="Genomic_DNA"/>
</dbReference>
<feature type="region of interest" description="Disordered" evidence="1">
    <location>
        <begin position="1"/>
        <end position="36"/>
    </location>
</feature>
<keyword evidence="4" id="KW-1185">Reference proteome</keyword>
<name>A0A9P6D9F4_PLEER</name>
<reference evidence="2" key="1">
    <citation type="submission" date="2020-11" db="EMBL/GenBank/DDBJ databases">
        <authorList>
            <consortium name="DOE Joint Genome Institute"/>
            <person name="Ahrendt S."/>
            <person name="Riley R."/>
            <person name="Andreopoulos W."/>
            <person name="Labutti K."/>
            <person name="Pangilinan J."/>
            <person name="Ruiz-Duenas F.J."/>
            <person name="Barrasa J.M."/>
            <person name="Sanchez-Garcia M."/>
            <person name="Camarero S."/>
            <person name="Miyauchi S."/>
            <person name="Serrano A."/>
            <person name="Linde D."/>
            <person name="Babiker R."/>
            <person name="Drula E."/>
            <person name="Ayuso-Fernandez I."/>
            <person name="Pacheco R."/>
            <person name="Padilla G."/>
            <person name="Ferreira P."/>
            <person name="Barriuso J."/>
            <person name="Kellner H."/>
            <person name="Castanera R."/>
            <person name="Alfaro M."/>
            <person name="Ramirez L."/>
            <person name="Pisabarro A.G."/>
            <person name="Kuo A."/>
            <person name="Tritt A."/>
            <person name="Lipzen A."/>
            <person name="He G."/>
            <person name="Yan M."/>
            <person name="Ng V."/>
            <person name="Cullen D."/>
            <person name="Martin F."/>
            <person name="Rosso M.-N."/>
            <person name="Henrissat B."/>
            <person name="Hibbett D."/>
            <person name="Martinez A.T."/>
            <person name="Grigoriev I.V."/>
        </authorList>
    </citation>
    <scope>NUCLEOTIDE SEQUENCE</scope>
    <source>
        <strain evidence="2">ATCC 90797</strain>
    </source>
</reference>
<comment type="caution">
    <text evidence="2">The sequence shown here is derived from an EMBL/GenBank/DDBJ whole genome shotgun (WGS) entry which is preliminary data.</text>
</comment>
<dbReference type="EMBL" id="MU154758">
    <property type="protein sequence ID" value="KAF9487673.1"/>
    <property type="molecule type" value="Genomic_DNA"/>
</dbReference>
<evidence type="ECO:0000313" key="3">
    <source>
        <dbReference type="EMBL" id="KAF9487673.1"/>
    </source>
</evidence>
<accession>A0A9P6D9F4</accession>
<feature type="region of interest" description="Disordered" evidence="1">
    <location>
        <begin position="197"/>
        <end position="236"/>
    </location>
</feature>
<evidence type="ECO:0000313" key="4">
    <source>
        <dbReference type="Proteomes" id="UP000807025"/>
    </source>
</evidence>
<dbReference type="Proteomes" id="UP000807025">
    <property type="component" value="Unassembled WGS sequence"/>
</dbReference>
<proteinExistence type="predicted"/>
<feature type="compositionally biased region" description="Polar residues" evidence="1">
    <location>
        <begin position="27"/>
        <end position="36"/>
    </location>
</feature>
<sequence length="236" mass="26269">MVRHQEMTDPLLPTVIAGGSPPRRISGETSRTTDTGSTVITPNRMIEREMDLGTYVTNKRPDWSPQQVNRFLTLFQIPFHDIVVQLPIEVQTKAASVVPFILRCLSKNVEILDVVDGVEVNSGVGSQDQGMDNDELFNNIPYACQVPLRSMHFQATMIAREDKVGIITDLMEDFAFHVEETLASMWASPRRVITEAQGEDDIEDSDKGSHSSVSGISNHLPHPNLTESLRRGTNRG</sequence>
<dbReference type="AlphaFoldDB" id="A0A9P6D9F4"/>
<evidence type="ECO:0000313" key="2">
    <source>
        <dbReference type="EMBL" id="KAF9487660.1"/>
    </source>
</evidence>
<gene>
    <name evidence="2" type="ORF">BDN71DRAFT_1513732</name>
    <name evidence="3" type="ORF">BDN71DRAFT_1513747</name>
</gene>